<dbReference type="GO" id="GO:0003735">
    <property type="term" value="F:structural constituent of ribosome"/>
    <property type="evidence" value="ECO:0007669"/>
    <property type="project" value="TreeGrafter"/>
</dbReference>
<dbReference type="EMBL" id="GL996521">
    <property type="protein sequence ID" value="EGV64279.1"/>
    <property type="molecule type" value="Genomic_DNA"/>
</dbReference>
<dbReference type="PANTHER" id="PTHR28158:SF1">
    <property type="entry name" value="SMALL RIBOSOMAL SUBUNIT PROTEIN MS45"/>
    <property type="match status" value="1"/>
</dbReference>
<accession>G3B4V7</accession>
<sequence length="323" mass="36847">MFSHNPVLGRSSHPVVRCGQLQHLRTLKRRLAYPEAYRPVVPPQTGKKDHSSYFQRALKGWLGPKNIRGEYYRNKYYYPPQNHKPRYIVQDGQSVEDGNQPTSRSFGSKGRDPALHPFPQNLQCTTAPIISEELKLTVYEDANVRGLKTQEIAQKYGIKLARVEAIIKLYEIERSWEENNKITTDLKQFSTTMYKMFPLFNPPLQAENLTEIPTPSRTLHQRFLTISESEPFGPVDAADIFGLEPASETLTKLTQIQDHSQQNNSVVLNKVLVGKQKEGDRTAFRFSHAQSGSVGYRYGASRRDRKKDKAIGFDRVGKLVNLA</sequence>
<dbReference type="KEGG" id="cten:18247173"/>
<feature type="compositionally biased region" description="Polar residues" evidence="1">
    <location>
        <begin position="93"/>
        <end position="106"/>
    </location>
</feature>
<dbReference type="STRING" id="590646.G3B4V7"/>
<dbReference type="GeneID" id="18247173"/>
<keyword evidence="3" id="KW-1185">Reference proteome</keyword>
<dbReference type="HOGENOM" id="CLU_842157_0_0_1"/>
<dbReference type="GO" id="GO:0005763">
    <property type="term" value="C:mitochondrial small ribosomal subunit"/>
    <property type="evidence" value="ECO:0007669"/>
    <property type="project" value="TreeGrafter"/>
</dbReference>
<dbReference type="Proteomes" id="UP000000707">
    <property type="component" value="Unassembled WGS sequence"/>
</dbReference>
<gene>
    <name evidence="2" type="ORF">CANTEDRAFT_113903</name>
</gene>
<evidence type="ECO:0000313" key="2">
    <source>
        <dbReference type="EMBL" id="EGV64279.1"/>
    </source>
</evidence>
<dbReference type="GO" id="GO:0032543">
    <property type="term" value="P:mitochondrial translation"/>
    <property type="evidence" value="ECO:0007669"/>
    <property type="project" value="TreeGrafter"/>
</dbReference>
<evidence type="ECO:0008006" key="4">
    <source>
        <dbReference type="Google" id="ProtNLM"/>
    </source>
</evidence>
<feature type="region of interest" description="Disordered" evidence="1">
    <location>
        <begin position="93"/>
        <end position="112"/>
    </location>
</feature>
<evidence type="ECO:0000256" key="1">
    <source>
        <dbReference type="SAM" id="MobiDB-lite"/>
    </source>
</evidence>
<reference evidence="2 3" key="1">
    <citation type="journal article" date="2011" name="Proc. Natl. Acad. Sci. U.S.A.">
        <title>Comparative genomics of xylose-fermenting fungi for enhanced biofuel production.</title>
        <authorList>
            <person name="Wohlbach D.J."/>
            <person name="Kuo A."/>
            <person name="Sato T.K."/>
            <person name="Potts K.M."/>
            <person name="Salamov A.A."/>
            <person name="LaButti K.M."/>
            <person name="Sun H."/>
            <person name="Clum A."/>
            <person name="Pangilinan J.L."/>
            <person name="Lindquist E.A."/>
            <person name="Lucas S."/>
            <person name="Lapidus A."/>
            <person name="Jin M."/>
            <person name="Gunawan C."/>
            <person name="Balan V."/>
            <person name="Dale B.E."/>
            <person name="Jeffries T.W."/>
            <person name="Zinkel R."/>
            <person name="Barry K.W."/>
            <person name="Grigoriev I.V."/>
            <person name="Gasch A.P."/>
        </authorList>
    </citation>
    <scope>NUCLEOTIDE SEQUENCE [LARGE SCALE GENOMIC DNA]</scope>
    <source>
        <strain evidence="2">ATCC 10573</strain>
        <strain evidence="3">ATCC 10573 / BCRC 21748 / CBS 615 / JCM 9827 / NBRC 10315 / NRRL Y-1498 / VKM Y-70</strain>
    </source>
</reference>
<organism evidence="3">
    <name type="scientific">Candida tenuis (strain ATCC 10573 / BCRC 21748 / CBS 615 / JCM 9827 / NBRC 10315 / NRRL Y-1498 / VKM Y-70)</name>
    <name type="common">Yeast</name>
    <name type="synonym">Yamadazyma tenuis</name>
    <dbReference type="NCBI Taxonomy" id="590646"/>
    <lineage>
        <taxon>Eukaryota</taxon>
        <taxon>Fungi</taxon>
        <taxon>Dikarya</taxon>
        <taxon>Ascomycota</taxon>
        <taxon>Saccharomycotina</taxon>
        <taxon>Pichiomycetes</taxon>
        <taxon>Debaryomycetaceae</taxon>
        <taxon>Yamadazyma</taxon>
    </lineage>
</organism>
<dbReference type="PANTHER" id="PTHR28158">
    <property type="entry name" value="37S RIBOSOMAL PROTEIN S35, MITOCHONDRIAL"/>
    <property type="match status" value="1"/>
</dbReference>
<dbReference type="RefSeq" id="XP_006686594.1">
    <property type="nucleotide sequence ID" value="XM_006686531.1"/>
</dbReference>
<dbReference type="AlphaFoldDB" id="G3B4V7"/>
<name>G3B4V7_CANTC</name>
<dbReference type="EMBL" id="GL996521">
    <property type="protein sequence ID" value="EGV64280.1"/>
    <property type="molecule type" value="Genomic_DNA"/>
</dbReference>
<proteinExistence type="predicted"/>
<dbReference type="eggNOG" id="ENOG502QVMS">
    <property type="taxonomic scope" value="Eukaryota"/>
</dbReference>
<evidence type="ECO:0000313" key="3">
    <source>
        <dbReference type="Proteomes" id="UP000000707"/>
    </source>
</evidence>
<dbReference type="InterPro" id="IPR021036">
    <property type="entry name" value="Ribosomal_mS45"/>
</dbReference>
<protein>
    <recommendedName>
        <fullName evidence="4">37S ribosomal protein S35, mitochondrial</fullName>
    </recommendedName>
</protein>
<dbReference type="Pfam" id="PF12298">
    <property type="entry name" value="Bot1p"/>
    <property type="match status" value="1"/>
</dbReference>
<dbReference type="OrthoDB" id="10052321at2759"/>